<feature type="coiled-coil region" evidence="2">
    <location>
        <begin position="186"/>
        <end position="307"/>
    </location>
</feature>
<comment type="caution">
    <text evidence="3">The sequence shown here is derived from an EMBL/GenBank/DDBJ whole genome shotgun (WGS) entry which is preliminary data.</text>
</comment>
<dbReference type="EMBL" id="JBFYGN010000029">
    <property type="protein sequence ID" value="MEX8194924.1"/>
    <property type="molecule type" value="Genomic_DNA"/>
</dbReference>
<evidence type="ECO:0000256" key="1">
    <source>
        <dbReference type="ARBA" id="ARBA00007189"/>
    </source>
</evidence>
<evidence type="ECO:0000313" key="3">
    <source>
        <dbReference type="EMBL" id="MEX8194924.1"/>
    </source>
</evidence>
<dbReference type="RefSeq" id="WP_369340101.1">
    <property type="nucleotide sequence ID" value="NZ_JBFYGN010000029.1"/>
</dbReference>
<gene>
    <name evidence="3" type="ORF">AB6724_18995</name>
</gene>
<dbReference type="Proteomes" id="UP001561046">
    <property type="component" value="Unassembled WGS sequence"/>
</dbReference>
<organism evidence="3 4">
    <name type="scientific">Comamonas guangdongensis</name>
    <dbReference type="NCBI Taxonomy" id="510515"/>
    <lineage>
        <taxon>Bacteria</taxon>
        <taxon>Pseudomonadati</taxon>
        <taxon>Pseudomonadota</taxon>
        <taxon>Betaproteobacteria</taxon>
        <taxon>Burkholderiales</taxon>
        <taxon>Comamonadaceae</taxon>
        <taxon>Comamonas</taxon>
    </lineage>
</organism>
<evidence type="ECO:0000313" key="4">
    <source>
        <dbReference type="Proteomes" id="UP001561046"/>
    </source>
</evidence>
<name>A0ABV3ZZ85_9BURK</name>
<sequence>MLEPPFKRHLEGMGASAVPVNVGPVRLAPCCAHEASEDEAYLPRMRLKLHELDTPLHCSIVGNCLSPGELRRLMAKHVNVKGQSDLEVHHTAVRMAGQKGDVSKALHKALDQRHAGAIRAFASAKDEAELHGCWKQAWAQGDIPSAYWAVLTHKALTAELCQKVFGEVHMLAHLMGAANRHELKRFVAMEKENTELHERLDREQLRRRDAIRERDQMVQQLQQQALEFERRSAQYRSERSERSEPSEATQMVALQTQRRECAEQAAQQAREQLVLMEEQLERLREHGRLLSEELAAAEAELHQLSALADGSAGAPPRSGDLLRASRVLYVGGRPSSTPAIRDYVCRQGGEFLHHDGGLEDRKGLLDGLLPRASLVVFPVDCVDHHSVGKLKRLSERHQIPFVPLRSASLACFAATLKRELLEKATGSTAAPRLCLRHS</sequence>
<protein>
    <submittedName>
        <fullName evidence="3">DUF2325 domain-containing protein</fullName>
    </submittedName>
</protein>
<reference evidence="3 4" key="1">
    <citation type="journal article" date="2013" name="Int. J. Syst. Evol. Microbiol.">
        <title>Comamonas guangdongensis sp. nov., isolated from subterranean forest sediment, and emended description of the genus Comamonas.</title>
        <authorList>
            <person name="Zhang J."/>
            <person name="Wang Y."/>
            <person name="Zhou S."/>
            <person name="Wu C."/>
            <person name="He J."/>
            <person name="Li F."/>
        </authorList>
    </citation>
    <scope>NUCLEOTIDE SEQUENCE [LARGE SCALE GENOMIC DNA]</scope>
    <source>
        <strain evidence="3 4">CCTCC AB2011133</strain>
    </source>
</reference>
<comment type="similarity">
    <text evidence="1">Belongs to the UPF0751 family.</text>
</comment>
<evidence type="ECO:0000256" key="2">
    <source>
        <dbReference type="SAM" id="Coils"/>
    </source>
</evidence>
<dbReference type="InterPro" id="IPR016772">
    <property type="entry name" value="UCP020408"/>
</dbReference>
<keyword evidence="2" id="KW-0175">Coiled coil</keyword>
<accession>A0ABV3ZZ85</accession>
<dbReference type="Pfam" id="PF10087">
    <property type="entry name" value="DUF2325"/>
    <property type="match status" value="1"/>
</dbReference>
<proteinExistence type="inferred from homology"/>
<keyword evidence="4" id="KW-1185">Reference proteome</keyword>